<proteinExistence type="predicted"/>
<evidence type="ECO:0000313" key="1">
    <source>
        <dbReference type="EMBL" id="CAG7730609.1"/>
    </source>
</evidence>
<dbReference type="Proteomes" id="UP000708208">
    <property type="component" value="Unassembled WGS sequence"/>
</dbReference>
<sequence>MGRIHHFHQVREMYFGATTLVVVICCLLQRNVAQKPLKCKLNLNDGNSWPDIKQIDGFPANTINLGGMKTDTYIVTRNFGEGFVIGNYHTKYNAAYFNKPDPKQYKVLVNQENCTVAWVSALSVNPPEFAAKAYNTSYYVGRIYEDGIYHGGELTYYSGTPPIPPTFKVTVFNESKSYVANAGVQVLTSFSEGFTKTLENVDIPIEPDTDDANAMAVEEIRNNGDAVISQTVEHKKTIKEVFRNTIYETLRSEYVHSCHWRFRFLWFRFGYYSETRSYNEAKKETWTTEKTTEISLQRTITVPPNEGVQVCSIVSIKDNIVHNYTGQMVYRAPGMTPADLYDILKADSPAVEFKDGRVFQNISGTFSGSLAMSSAFFVVDLNKGIGCIEYAQGIVKTNAKRWRSLKYELQNNRTISNPPM</sequence>
<dbReference type="EMBL" id="CAJVCH010197058">
    <property type="protein sequence ID" value="CAG7730609.1"/>
    <property type="molecule type" value="Genomic_DNA"/>
</dbReference>
<dbReference type="AlphaFoldDB" id="A0A8J2P4C8"/>
<accession>A0A8J2P4C8</accession>
<gene>
    <name evidence="1" type="ORF">AFUS01_LOCUS19237</name>
</gene>
<name>A0A8J2P4C8_9HEXA</name>
<comment type="caution">
    <text evidence="1">The sequence shown here is derived from an EMBL/GenBank/DDBJ whole genome shotgun (WGS) entry which is preliminary data.</text>
</comment>
<evidence type="ECO:0000313" key="2">
    <source>
        <dbReference type="Proteomes" id="UP000708208"/>
    </source>
</evidence>
<organism evidence="1 2">
    <name type="scientific">Allacma fusca</name>
    <dbReference type="NCBI Taxonomy" id="39272"/>
    <lineage>
        <taxon>Eukaryota</taxon>
        <taxon>Metazoa</taxon>
        <taxon>Ecdysozoa</taxon>
        <taxon>Arthropoda</taxon>
        <taxon>Hexapoda</taxon>
        <taxon>Collembola</taxon>
        <taxon>Symphypleona</taxon>
        <taxon>Sminthuridae</taxon>
        <taxon>Allacma</taxon>
    </lineage>
</organism>
<keyword evidence="2" id="KW-1185">Reference proteome</keyword>
<reference evidence="1" key="1">
    <citation type="submission" date="2021-06" db="EMBL/GenBank/DDBJ databases">
        <authorList>
            <person name="Hodson N. C."/>
            <person name="Mongue J. A."/>
            <person name="Jaron S. K."/>
        </authorList>
    </citation>
    <scope>NUCLEOTIDE SEQUENCE</scope>
</reference>
<protein>
    <submittedName>
        <fullName evidence="1">Uncharacterized protein</fullName>
    </submittedName>
</protein>